<proteinExistence type="predicted"/>
<gene>
    <name evidence="1" type="ORF">HQN79_07475</name>
</gene>
<evidence type="ECO:0000313" key="1">
    <source>
        <dbReference type="EMBL" id="QKI89413.1"/>
    </source>
</evidence>
<dbReference type="InterPro" id="IPR021969">
    <property type="entry name" value="DUF3579"/>
</dbReference>
<dbReference type="EMBL" id="CP054020">
    <property type="protein sequence ID" value="QKI89413.1"/>
    <property type="molecule type" value="Genomic_DNA"/>
</dbReference>
<dbReference type="RefSeq" id="WP_173285311.1">
    <property type="nucleotide sequence ID" value="NZ_CP054020.1"/>
</dbReference>
<protein>
    <submittedName>
        <fullName evidence="1">DUF3579 domain-containing protein</fullName>
    </submittedName>
</protein>
<dbReference type="KEGG" id="txa:HQN79_07475"/>
<sequence length="104" mass="12003">MQIGKRIVHCKYVIQGVTEDGRKFRPSDWIDRISSMGASFGESHRLVYSDLLHPELYEGQKCLIIDTELEIKNPNMYQYVMNFVQSNGLKMTQVCDVDEEKLGS</sequence>
<accession>A0A7D4NP85</accession>
<dbReference type="Gene3D" id="3.30.70.2340">
    <property type="entry name" value="Uncharacterised protein PF12112 family, DUF3579"/>
    <property type="match status" value="1"/>
</dbReference>
<evidence type="ECO:0000313" key="2">
    <source>
        <dbReference type="Proteomes" id="UP000504724"/>
    </source>
</evidence>
<name>A0A7D4NP85_9GAMM</name>
<reference evidence="1 2" key="1">
    <citation type="submission" date="2020-05" db="EMBL/GenBank/DDBJ databases">
        <title>Thiomicrorhabdus sediminis sp.nov. and Thiomicrorhabdus xiamenensis sp.nov., novel sulfur-oxidizing bacteria isolated from coastal sediment.</title>
        <authorList>
            <person name="Liu X."/>
        </authorList>
    </citation>
    <scope>NUCLEOTIDE SEQUENCE [LARGE SCALE GENOMIC DNA]</scope>
    <source>
        <strain evidence="1 2">G2</strain>
    </source>
</reference>
<dbReference type="Proteomes" id="UP000504724">
    <property type="component" value="Chromosome"/>
</dbReference>
<organism evidence="1 2">
    <name type="scientific">Thiomicrorhabdus xiamenensis</name>
    <dbReference type="NCBI Taxonomy" id="2739063"/>
    <lineage>
        <taxon>Bacteria</taxon>
        <taxon>Pseudomonadati</taxon>
        <taxon>Pseudomonadota</taxon>
        <taxon>Gammaproteobacteria</taxon>
        <taxon>Thiotrichales</taxon>
        <taxon>Piscirickettsiaceae</taxon>
        <taxon>Thiomicrorhabdus</taxon>
    </lineage>
</organism>
<keyword evidence="2" id="KW-1185">Reference proteome</keyword>
<dbReference type="AlphaFoldDB" id="A0A7D4NP85"/>
<dbReference type="Pfam" id="PF12112">
    <property type="entry name" value="DUF3579"/>
    <property type="match status" value="1"/>
</dbReference>